<gene>
    <name evidence="8" type="ORF">CferDRAFT_1820</name>
</gene>
<feature type="active site" description="Proton acceptor" evidence="5">
    <location>
        <position position="61"/>
    </location>
</feature>
<dbReference type="SUPFAM" id="SSF51182">
    <property type="entry name" value="RmlC-like cupins"/>
    <property type="match status" value="1"/>
</dbReference>
<dbReference type="CDD" id="cd00438">
    <property type="entry name" value="cupin_RmlC"/>
    <property type="match status" value="1"/>
</dbReference>
<reference evidence="8 9" key="2">
    <citation type="submission" date="2006-07" db="EMBL/GenBank/DDBJ databases">
        <title>Sequencing of the draft genome and assembly of Chlorobium ferroxidans DSM 13031.</title>
        <authorList>
            <consortium name="US DOE Joint Genome Institute (JGI-PGF)"/>
            <person name="Copeland A."/>
            <person name="Lucas S."/>
            <person name="Lapidus A."/>
            <person name="Barry K."/>
            <person name="Glavina del Rio T."/>
            <person name="Dalin E."/>
            <person name="Tice H."/>
            <person name="Bruce D."/>
            <person name="Pitluck S."/>
            <person name="Richardson P."/>
        </authorList>
    </citation>
    <scope>NUCLEOTIDE SEQUENCE [LARGE SCALE GENOMIC DNA]</scope>
    <source>
        <strain evidence="8 9">DSM 13031</strain>
    </source>
</reference>
<dbReference type="RefSeq" id="WP_006365591.1">
    <property type="nucleotide sequence ID" value="NZ_AASE01000002.1"/>
</dbReference>
<dbReference type="AlphaFoldDB" id="Q0YTT8"/>
<evidence type="ECO:0000256" key="5">
    <source>
        <dbReference type="PIRSR" id="PIRSR600888-1"/>
    </source>
</evidence>
<dbReference type="GO" id="GO:0000271">
    <property type="term" value="P:polysaccharide biosynthetic process"/>
    <property type="evidence" value="ECO:0007669"/>
    <property type="project" value="TreeGrafter"/>
</dbReference>
<dbReference type="PANTHER" id="PTHR21047:SF2">
    <property type="entry name" value="THYMIDINE DIPHOSPHO-4-KETO-RHAMNOSE 3,5-EPIMERASE"/>
    <property type="match status" value="1"/>
</dbReference>
<reference evidence="8 9" key="1">
    <citation type="submission" date="2006-07" db="EMBL/GenBank/DDBJ databases">
        <title>Annotation of the draft genome assembly of Chlorobium ferroxidans DSM 13031.</title>
        <authorList>
            <consortium name="US DOE Joint Genome Institute (JGI-ORNL)"/>
            <person name="Larimer F."/>
            <person name="Land M."/>
            <person name="Hauser L."/>
        </authorList>
    </citation>
    <scope>NUCLEOTIDE SEQUENCE [LARGE SCALE GENOMIC DNA]</scope>
    <source>
        <strain evidence="8 9">DSM 13031</strain>
    </source>
</reference>
<evidence type="ECO:0000256" key="4">
    <source>
        <dbReference type="ARBA" id="ARBA00019595"/>
    </source>
</evidence>
<dbReference type="GO" id="GO:0019305">
    <property type="term" value="P:dTDP-rhamnose biosynthetic process"/>
    <property type="evidence" value="ECO:0007669"/>
    <property type="project" value="UniProtKB-UniRule"/>
</dbReference>
<dbReference type="Gene3D" id="2.60.120.10">
    <property type="entry name" value="Jelly Rolls"/>
    <property type="match status" value="1"/>
</dbReference>
<comment type="similarity">
    <text evidence="7">Belongs to the dTDP-4-dehydrorhamnose 3,5-epimerase family.</text>
</comment>
<comment type="pathway">
    <text evidence="7">Carbohydrate biosynthesis; dTDP-L-rhamnose biosynthesis.</text>
</comment>
<keyword evidence="7 8" id="KW-0413">Isomerase</keyword>
<comment type="caution">
    <text evidence="8">The sequence shown here is derived from an EMBL/GenBank/DDBJ whole genome shotgun (WGS) entry which is preliminary data.</text>
</comment>
<name>Q0YTT8_9CHLB</name>
<evidence type="ECO:0000313" key="9">
    <source>
        <dbReference type="Proteomes" id="UP000004162"/>
    </source>
</evidence>
<dbReference type="NCBIfam" id="TIGR01221">
    <property type="entry name" value="rmlC"/>
    <property type="match status" value="1"/>
</dbReference>
<dbReference type="PANTHER" id="PTHR21047">
    <property type="entry name" value="DTDP-6-DEOXY-D-GLUCOSE-3,5 EPIMERASE"/>
    <property type="match status" value="1"/>
</dbReference>
<comment type="function">
    <text evidence="2 7">Catalyzes the epimerization of the C3' and C5'positions of dTDP-6-deoxy-D-xylo-4-hexulose, forming dTDP-6-deoxy-L-lyxo-4-hexulose.</text>
</comment>
<evidence type="ECO:0000256" key="7">
    <source>
        <dbReference type="RuleBase" id="RU364069"/>
    </source>
</evidence>
<comment type="subunit">
    <text evidence="7">Homodimer.</text>
</comment>
<evidence type="ECO:0000256" key="1">
    <source>
        <dbReference type="ARBA" id="ARBA00001298"/>
    </source>
</evidence>
<feature type="active site" description="Proton donor" evidence="5">
    <location>
        <position position="130"/>
    </location>
</feature>
<protein>
    <recommendedName>
        <fullName evidence="4 7">dTDP-4-dehydrorhamnose 3,5-epimerase</fullName>
        <ecNumber evidence="3 7">5.1.3.13</ecNumber>
    </recommendedName>
    <alternativeName>
        <fullName evidence="7">Thymidine diphospho-4-keto-rhamnose 3,5-epimerase</fullName>
    </alternativeName>
</protein>
<dbReference type="GO" id="GO:0008830">
    <property type="term" value="F:dTDP-4-dehydrorhamnose 3,5-epimerase activity"/>
    <property type="evidence" value="ECO:0007669"/>
    <property type="project" value="UniProtKB-UniRule"/>
</dbReference>
<dbReference type="OrthoDB" id="9800680at2"/>
<proteinExistence type="inferred from homology"/>
<evidence type="ECO:0000256" key="2">
    <source>
        <dbReference type="ARBA" id="ARBA00001997"/>
    </source>
</evidence>
<dbReference type="Proteomes" id="UP000004162">
    <property type="component" value="Unassembled WGS sequence"/>
</dbReference>
<dbReference type="GO" id="GO:0005829">
    <property type="term" value="C:cytosol"/>
    <property type="evidence" value="ECO:0007669"/>
    <property type="project" value="TreeGrafter"/>
</dbReference>
<evidence type="ECO:0000256" key="6">
    <source>
        <dbReference type="PIRSR" id="PIRSR600888-3"/>
    </source>
</evidence>
<dbReference type="EC" id="5.1.3.13" evidence="3 7"/>
<organism evidence="8 9">
    <name type="scientific">Chlorobium ferrooxidans DSM 13031</name>
    <dbReference type="NCBI Taxonomy" id="377431"/>
    <lineage>
        <taxon>Bacteria</taxon>
        <taxon>Pseudomonadati</taxon>
        <taxon>Chlorobiota</taxon>
        <taxon>Chlorobiia</taxon>
        <taxon>Chlorobiales</taxon>
        <taxon>Chlorobiaceae</taxon>
        <taxon>Chlorobium/Pelodictyon group</taxon>
        <taxon>Chlorobium</taxon>
    </lineage>
</organism>
<dbReference type="Pfam" id="PF00908">
    <property type="entry name" value="dTDP_sugar_isom"/>
    <property type="match status" value="1"/>
</dbReference>
<evidence type="ECO:0000313" key="8">
    <source>
        <dbReference type="EMBL" id="EAT59813.1"/>
    </source>
</evidence>
<sequence>MKITTTPLDGLYVIEPRCYTDDRGFFLETYQETRYRKAGIADKFLQDNQSRSVKGVLRGMHFQVKRPQAQLLTVLRGHIYDVCVDIRPASSTFGQWFGAELSDIGPRQIYMSPGFAHGFYVFSDWADLHYKVTCEYDAGDEGGLFWNDPDVGIKWPMNSPIITPRDASYPRLKDLFL</sequence>
<keyword evidence="9" id="KW-1185">Reference proteome</keyword>
<dbReference type="InterPro" id="IPR014710">
    <property type="entry name" value="RmlC-like_jellyroll"/>
</dbReference>
<accession>Q0YTT8</accession>
<feature type="site" description="Participates in a stacking interaction with the thymidine ring of dTDP-4-oxo-6-deoxyglucose" evidence="6">
    <location>
        <position position="136"/>
    </location>
</feature>
<dbReference type="InterPro" id="IPR011051">
    <property type="entry name" value="RmlC_Cupin_sf"/>
</dbReference>
<dbReference type="UniPathway" id="UPA00124"/>
<dbReference type="InterPro" id="IPR000888">
    <property type="entry name" value="RmlC-like"/>
</dbReference>
<dbReference type="EMBL" id="AASE01000002">
    <property type="protein sequence ID" value="EAT59813.1"/>
    <property type="molecule type" value="Genomic_DNA"/>
</dbReference>
<comment type="catalytic activity">
    <reaction evidence="1 7">
        <text>dTDP-4-dehydro-6-deoxy-alpha-D-glucose = dTDP-4-dehydro-beta-L-rhamnose</text>
        <dbReference type="Rhea" id="RHEA:16969"/>
        <dbReference type="ChEBI" id="CHEBI:57649"/>
        <dbReference type="ChEBI" id="CHEBI:62830"/>
        <dbReference type="EC" id="5.1.3.13"/>
    </reaction>
</comment>
<evidence type="ECO:0000256" key="3">
    <source>
        <dbReference type="ARBA" id="ARBA00012098"/>
    </source>
</evidence>